<dbReference type="EMBL" id="JARJCM010000001">
    <property type="protein sequence ID" value="KAJ7047742.1"/>
    <property type="molecule type" value="Genomic_DNA"/>
</dbReference>
<proteinExistence type="predicted"/>
<dbReference type="InterPro" id="IPR046528">
    <property type="entry name" value="DUF6593"/>
</dbReference>
<protein>
    <recommendedName>
        <fullName evidence="2">DUF6593 domain-containing protein</fullName>
    </recommendedName>
</protein>
<keyword evidence="4" id="KW-1185">Reference proteome</keyword>
<dbReference type="Pfam" id="PF20236">
    <property type="entry name" value="DUF6593"/>
    <property type="match status" value="1"/>
</dbReference>
<evidence type="ECO:0000313" key="3">
    <source>
        <dbReference type="EMBL" id="KAJ7047742.1"/>
    </source>
</evidence>
<feature type="compositionally biased region" description="Low complexity" evidence="1">
    <location>
        <begin position="1"/>
        <end position="20"/>
    </location>
</feature>
<sequence>MTSASDYSSSSFDYSESHLSATSSSDPLEVVSRTNGFTWRTPKATRDNYLRPMKKGIFSGTCPGTVPPRKLPEPAAAAAYLDFSSNVLTNTTLSWRGTGNTAYHVSADHKLSTIQIRRSDMLEFDAPLAVISRGTLVLPDRITLRGRNSVVTVKVASWIKPEGMFSPIPGTMEQNGEVYKWKMNDSGLLSLWSDEEQIAWYQPTPPQLEGSPVVQPAYIALQEAAFTMQDVVVIGCLVLRQKLRWDAKKNSNNYLASTAREPPMFLADAV</sequence>
<evidence type="ECO:0000313" key="4">
    <source>
        <dbReference type="Proteomes" id="UP001218188"/>
    </source>
</evidence>
<dbReference type="Proteomes" id="UP001218188">
    <property type="component" value="Unassembled WGS sequence"/>
</dbReference>
<organism evidence="3 4">
    <name type="scientific">Mycena alexandri</name>
    <dbReference type="NCBI Taxonomy" id="1745969"/>
    <lineage>
        <taxon>Eukaryota</taxon>
        <taxon>Fungi</taxon>
        <taxon>Dikarya</taxon>
        <taxon>Basidiomycota</taxon>
        <taxon>Agaricomycotina</taxon>
        <taxon>Agaricomycetes</taxon>
        <taxon>Agaricomycetidae</taxon>
        <taxon>Agaricales</taxon>
        <taxon>Marasmiineae</taxon>
        <taxon>Mycenaceae</taxon>
        <taxon>Mycena</taxon>
    </lineage>
</organism>
<name>A0AAD6TPT4_9AGAR</name>
<evidence type="ECO:0000259" key="2">
    <source>
        <dbReference type="Pfam" id="PF20236"/>
    </source>
</evidence>
<reference evidence="3" key="1">
    <citation type="submission" date="2023-03" db="EMBL/GenBank/DDBJ databases">
        <title>Massive genome expansion in bonnet fungi (Mycena s.s.) driven by repeated elements and novel gene families across ecological guilds.</title>
        <authorList>
            <consortium name="Lawrence Berkeley National Laboratory"/>
            <person name="Harder C.B."/>
            <person name="Miyauchi S."/>
            <person name="Viragh M."/>
            <person name="Kuo A."/>
            <person name="Thoen E."/>
            <person name="Andreopoulos B."/>
            <person name="Lu D."/>
            <person name="Skrede I."/>
            <person name="Drula E."/>
            <person name="Henrissat B."/>
            <person name="Morin E."/>
            <person name="Kohler A."/>
            <person name="Barry K."/>
            <person name="LaButti K."/>
            <person name="Morin E."/>
            <person name="Salamov A."/>
            <person name="Lipzen A."/>
            <person name="Mereny Z."/>
            <person name="Hegedus B."/>
            <person name="Baldrian P."/>
            <person name="Stursova M."/>
            <person name="Weitz H."/>
            <person name="Taylor A."/>
            <person name="Grigoriev I.V."/>
            <person name="Nagy L.G."/>
            <person name="Martin F."/>
            <person name="Kauserud H."/>
        </authorList>
    </citation>
    <scope>NUCLEOTIDE SEQUENCE</scope>
    <source>
        <strain evidence="3">CBHHK200</strain>
    </source>
</reference>
<dbReference type="AlphaFoldDB" id="A0AAD6TPT4"/>
<comment type="caution">
    <text evidence="3">The sequence shown here is derived from an EMBL/GenBank/DDBJ whole genome shotgun (WGS) entry which is preliminary data.</text>
</comment>
<gene>
    <name evidence="3" type="ORF">C8F04DRAFT_19949</name>
</gene>
<feature type="region of interest" description="Disordered" evidence="1">
    <location>
        <begin position="1"/>
        <end position="26"/>
    </location>
</feature>
<feature type="domain" description="DUF6593" evidence="2">
    <location>
        <begin position="88"/>
        <end position="244"/>
    </location>
</feature>
<evidence type="ECO:0000256" key="1">
    <source>
        <dbReference type="SAM" id="MobiDB-lite"/>
    </source>
</evidence>
<accession>A0AAD6TPT4</accession>